<evidence type="ECO:0000313" key="2">
    <source>
        <dbReference type="EMBL" id="MBP2383564.1"/>
    </source>
</evidence>
<dbReference type="InterPro" id="IPR009351">
    <property type="entry name" value="AlkZ-like"/>
</dbReference>
<dbReference type="EMBL" id="JAGIOD010000002">
    <property type="protein sequence ID" value="MBP2383564.1"/>
    <property type="molecule type" value="Genomic_DNA"/>
</dbReference>
<accession>A0ABS4X521</accession>
<comment type="caution">
    <text evidence="2">The sequence shown here is derived from an EMBL/GenBank/DDBJ whole genome shotgun (WGS) entry which is preliminary data.</text>
</comment>
<dbReference type="RefSeq" id="WP_209904354.1">
    <property type="nucleotide sequence ID" value="NZ_BAAAJW010000009.1"/>
</dbReference>
<organism evidence="2 3">
    <name type="scientific">Brachybacterium sacelli</name>
    <dbReference type="NCBI Taxonomy" id="173364"/>
    <lineage>
        <taxon>Bacteria</taxon>
        <taxon>Bacillati</taxon>
        <taxon>Actinomycetota</taxon>
        <taxon>Actinomycetes</taxon>
        <taxon>Micrococcales</taxon>
        <taxon>Dermabacteraceae</taxon>
        <taxon>Brachybacterium</taxon>
    </lineage>
</organism>
<gene>
    <name evidence="2" type="ORF">JOF43_003553</name>
</gene>
<proteinExistence type="predicted"/>
<feature type="region of interest" description="Disordered" evidence="1">
    <location>
        <begin position="204"/>
        <end position="227"/>
    </location>
</feature>
<evidence type="ECO:0000313" key="3">
    <source>
        <dbReference type="Proteomes" id="UP001519290"/>
    </source>
</evidence>
<evidence type="ECO:0000256" key="1">
    <source>
        <dbReference type="SAM" id="MobiDB-lite"/>
    </source>
</evidence>
<dbReference type="PANTHER" id="PTHR30528">
    <property type="entry name" value="CYTOPLASMIC PROTEIN"/>
    <property type="match status" value="1"/>
</dbReference>
<keyword evidence="3" id="KW-1185">Reference proteome</keyword>
<name>A0ABS4X521_9MICO</name>
<protein>
    <submittedName>
        <fullName evidence="2">Uncharacterized protein YcaQ</fullName>
    </submittedName>
</protein>
<dbReference type="PANTHER" id="PTHR30528:SF0">
    <property type="entry name" value="CYTOPLASMIC PROTEIN"/>
    <property type="match status" value="1"/>
</dbReference>
<sequence>MTDTLSWTQARRIALRAQGMGRARRTDVPGPAASRRALRRTLEHTHLLQIDSVSVFERAHHLPVFTRTGSWDPAVLDRLSRPGPGRLVREALAHEATYATHEVHALLDFRRRAAARRDWGQVRVAATSSPQLFTRIFETLEELGPSSAAAISRHLGDTERGEGWGWRRTRSQWAVEYLFRSGALDCVGRSPQFERLYVATEDAPPQLEVPAGPGAQDDSEGAEDDPARAGSIRALMALAARSLGIAEVTSLADYFRVPVRDAREAAGHLEATGEVRRVRVGHPSGAREMLLHRDAPKPTPLRASALVSPFDPLVFHRPRLSRLFDVEYRIGIYTPEDRRSTGYYSLLFLHGDVFPALVDLKADRARGVLEVRGTFREELPHLPARQRPADVAVLEALVTELRRAASWQGLDRVEVRTGPRTGDLAEPLAALLAAPPSGAWVENARSGTPRAAERTG</sequence>
<dbReference type="Proteomes" id="UP001519290">
    <property type="component" value="Unassembled WGS sequence"/>
</dbReference>
<reference evidence="2 3" key="1">
    <citation type="submission" date="2021-03" db="EMBL/GenBank/DDBJ databases">
        <title>Sequencing the genomes of 1000 actinobacteria strains.</title>
        <authorList>
            <person name="Klenk H.-P."/>
        </authorList>
    </citation>
    <scope>NUCLEOTIDE SEQUENCE [LARGE SCALE GENOMIC DNA]</scope>
    <source>
        <strain evidence="2 3">DSM 14566</strain>
    </source>
</reference>
<dbReference type="Pfam" id="PF06224">
    <property type="entry name" value="AlkZ-like"/>
    <property type="match status" value="1"/>
</dbReference>